<evidence type="ECO:0000313" key="3">
    <source>
        <dbReference type="Proteomes" id="UP000799537"/>
    </source>
</evidence>
<organism evidence="2 3">
    <name type="scientific">Zasmidium cellare ATCC 36951</name>
    <dbReference type="NCBI Taxonomy" id="1080233"/>
    <lineage>
        <taxon>Eukaryota</taxon>
        <taxon>Fungi</taxon>
        <taxon>Dikarya</taxon>
        <taxon>Ascomycota</taxon>
        <taxon>Pezizomycotina</taxon>
        <taxon>Dothideomycetes</taxon>
        <taxon>Dothideomycetidae</taxon>
        <taxon>Mycosphaerellales</taxon>
        <taxon>Mycosphaerellaceae</taxon>
        <taxon>Zasmidium</taxon>
    </lineage>
</organism>
<protein>
    <submittedName>
        <fullName evidence="2">Uncharacterized protein</fullName>
    </submittedName>
</protein>
<sequence>MDTPEAAAGGLPAYPSQLRQYWQTQSTKAPLASARPCHAPRRKGRVKEAERISLRDLLKTTPFLSHKEIAVRTVSRMIKYEESSVHIDYNVCTSDPTLRCSSASPATGAAFIRWDTAPTRVMVPIENQTGARRGSAARCEGDRSIDHAAKRRKRALHNPSIGDWQDVGRALRAIQEFAGQEKNVSVEFGMALGRLEAYSDHRASQTALLAVDFTRHWLVE</sequence>
<dbReference type="Proteomes" id="UP000799537">
    <property type="component" value="Unassembled WGS sequence"/>
</dbReference>
<reference evidence="2" key="1">
    <citation type="journal article" date="2020" name="Stud. Mycol.">
        <title>101 Dothideomycetes genomes: a test case for predicting lifestyles and emergence of pathogens.</title>
        <authorList>
            <person name="Haridas S."/>
            <person name="Albert R."/>
            <person name="Binder M."/>
            <person name="Bloem J."/>
            <person name="Labutti K."/>
            <person name="Salamov A."/>
            <person name="Andreopoulos B."/>
            <person name="Baker S."/>
            <person name="Barry K."/>
            <person name="Bills G."/>
            <person name="Bluhm B."/>
            <person name="Cannon C."/>
            <person name="Castanera R."/>
            <person name="Culley D."/>
            <person name="Daum C."/>
            <person name="Ezra D."/>
            <person name="Gonzalez J."/>
            <person name="Henrissat B."/>
            <person name="Kuo A."/>
            <person name="Liang C."/>
            <person name="Lipzen A."/>
            <person name="Lutzoni F."/>
            <person name="Magnuson J."/>
            <person name="Mondo S."/>
            <person name="Nolan M."/>
            <person name="Ohm R."/>
            <person name="Pangilinan J."/>
            <person name="Park H.-J."/>
            <person name="Ramirez L."/>
            <person name="Alfaro M."/>
            <person name="Sun H."/>
            <person name="Tritt A."/>
            <person name="Yoshinaga Y."/>
            <person name="Zwiers L.-H."/>
            <person name="Turgeon B."/>
            <person name="Goodwin S."/>
            <person name="Spatafora J."/>
            <person name="Crous P."/>
            <person name="Grigoriev I."/>
        </authorList>
    </citation>
    <scope>NUCLEOTIDE SEQUENCE</scope>
    <source>
        <strain evidence="2">ATCC 36951</strain>
    </source>
</reference>
<dbReference type="RefSeq" id="XP_033659303.1">
    <property type="nucleotide sequence ID" value="XM_033814837.1"/>
</dbReference>
<proteinExistence type="predicted"/>
<dbReference type="GeneID" id="54568109"/>
<accession>A0A6A6BUE1</accession>
<name>A0A6A6BUE1_ZASCE</name>
<evidence type="ECO:0000256" key="1">
    <source>
        <dbReference type="SAM" id="MobiDB-lite"/>
    </source>
</evidence>
<evidence type="ECO:0000313" key="2">
    <source>
        <dbReference type="EMBL" id="KAF2158414.1"/>
    </source>
</evidence>
<feature type="region of interest" description="Disordered" evidence="1">
    <location>
        <begin position="25"/>
        <end position="46"/>
    </location>
</feature>
<dbReference type="AlphaFoldDB" id="A0A6A6BUE1"/>
<dbReference type="EMBL" id="ML993671">
    <property type="protein sequence ID" value="KAF2158414.1"/>
    <property type="molecule type" value="Genomic_DNA"/>
</dbReference>
<keyword evidence="3" id="KW-1185">Reference proteome</keyword>
<gene>
    <name evidence="2" type="ORF">M409DRAFT_61681</name>
</gene>